<proteinExistence type="predicted"/>
<dbReference type="OrthoDB" id="1676645at2"/>
<dbReference type="RefSeq" id="WP_073255987.1">
    <property type="nucleotide sequence ID" value="NZ_FRCS01000003.1"/>
</dbReference>
<feature type="compositionally biased region" description="Low complexity" evidence="1">
    <location>
        <begin position="298"/>
        <end position="309"/>
    </location>
</feature>
<dbReference type="InterPro" id="IPR036425">
    <property type="entry name" value="MoaB/Mog-like_dom_sf"/>
</dbReference>
<dbReference type="STRING" id="134849.SAMN05443668_103271"/>
<dbReference type="InterPro" id="IPR001453">
    <property type="entry name" value="MoaB/Mog_dom"/>
</dbReference>
<evidence type="ECO:0000259" key="2">
    <source>
        <dbReference type="SMART" id="SM00852"/>
    </source>
</evidence>
<feature type="domain" description="MoaB/Mog" evidence="2">
    <location>
        <begin position="130"/>
        <end position="271"/>
    </location>
</feature>
<keyword evidence="4" id="KW-1185">Reference proteome</keyword>
<dbReference type="Proteomes" id="UP000184440">
    <property type="component" value="Unassembled WGS sequence"/>
</dbReference>
<dbReference type="SUPFAM" id="SSF53218">
    <property type="entry name" value="Molybdenum cofactor biosynthesis proteins"/>
    <property type="match status" value="1"/>
</dbReference>
<dbReference type="AlphaFoldDB" id="A0A1M7PEG4"/>
<evidence type="ECO:0000256" key="1">
    <source>
        <dbReference type="SAM" id="MobiDB-lite"/>
    </source>
</evidence>
<sequence length="315" mass="32908">MPEIELLDKTELWVVGVELRSVSMPDLAAAAATALSLPRDRVLVTDVRDDRVVFDVLQPRIELSALAGREAALLAALSAVAGVVLADDVRVHSLGVLGVIGTPPEQVPDVLAEASRIADGVRAYVGTRVAVVSTGGEVADGRVRDTNLEAARAAFGPAGYEVVFGGVLPDDEVTIAGRVARLVSDGFGVVLTTGGVGAEDKDRTIEALQLLDLELSTAVLASYRSGHGRHVKDSVRVGVGRIDWATVVALPGPTDEVARALPVVVSGLAERVSAAELAERIAAVLRAPLRQARPLTLRPAARSNPSSPSVEQRSR</sequence>
<name>A0A1M7PEG4_9ACTN</name>
<dbReference type="SMART" id="SM00852">
    <property type="entry name" value="MoCF_biosynth"/>
    <property type="match status" value="1"/>
</dbReference>
<dbReference type="Pfam" id="PF00994">
    <property type="entry name" value="MoCF_biosynth"/>
    <property type="match status" value="1"/>
</dbReference>
<protein>
    <submittedName>
        <fullName evidence="3">Molybdenum cofactor synthesis domain-containing protein</fullName>
    </submittedName>
</protein>
<dbReference type="Gene3D" id="3.40.980.10">
    <property type="entry name" value="MoaB/Mog-like domain"/>
    <property type="match status" value="1"/>
</dbReference>
<organism evidence="3 4">
    <name type="scientific">Cryptosporangium aurantiacum</name>
    <dbReference type="NCBI Taxonomy" id="134849"/>
    <lineage>
        <taxon>Bacteria</taxon>
        <taxon>Bacillati</taxon>
        <taxon>Actinomycetota</taxon>
        <taxon>Actinomycetes</taxon>
        <taxon>Cryptosporangiales</taxon>
        <taxon>Cryptosporangiaceae</taxon>
        <taxon>Cryptosporangium</taxon>
    </lineage>
</organism>
<accession>A0A1M7PEG4</accession>
<evidence type="ECO:0000313" key="3">
    <source>
        <dbReference type="EMBL" id="SHN15364.1"/>
    </source>
</evidence>
<gene>
    <name evidence="3" type="ORF">SAMN05443668_103271</name>
</gene>
<evidence type="ECO:0000313" key="4">
    <source>
        <dbReference type="Proteomes" id="UP000184440"/>
    </source>
</evidence>
<dbReference type="EMBL" id="FRCS01000003">
    <property type="protein sequence ID" value="SHN15364.1"/>
    <property type="molecule type" value="Genomic_DNA"/>
</dbReference>
<reference evidence="3 4" key="1">
    <citation type="submission" date="2016-11" db="EMBL/GenBank/DDBJ databases">
        <authorList>
            <person name="Jaros S."/>
            <person name="Januszkiewicz K."/>
            <person name="Wedrychowicz H."/>
        </authorList>
    </citation>
    <scope>NUCLEOTIDE SEQUENCE [LARGE SCALE GENOMIC DNA]</scope>
    <source>
        <strain evidence="3 4">DSM 46144</strain>
    </source>
</reference>
<feature type="region of interest" description="Disordered" evidence="1">
    <location>
        <begin position="296"/>
        <end position="315"/>
    </location>
</feature>